<evidence type="ECO:0008006" key="5">
    <source>
        <dbReference type="Google" id="ProtNLM"/>
    </source>
</evidence>
<dbReference type="Proteomes" id="UP000051248">
    <property type="component" value="Unassembled WGS sequence"/>
</dbReference>
<evidence type="ECO:0000313" key="3">
    <source>
        <dbReference type="EMBL" id="KRK80915.1"/>
    </source>
</evidence>
<dbReference type="InterPro" id="IPR039446">
    <property type="entry name" value="DauR-like"/>
</dbReference>
<dbReference type="Pfam" id="PF13309">
    <property type="entry name" value="HTH_22"/>
    <property type="match status" value="1"/>
</dbReference>
<dbReference type="RefSeq" id="WP_025023601.1">
    <property type="nucleotide sequence ID" value="NZ_AZDZ01000002.1"/>
</dbReference>
<organism evidence="3 4">
    <name type="scientific">Companilactobacillus nodensis DSM 19682 = JCM 14932 = NBRC 107160</name>
    <dbReference type="NCBI Taxonomy" id="1423775"/>
    <lineage>
        <taxon>Bacteria</taxon>
        <taxon>Bacillati</taxon>
        <taxon>Bacillota</taxon>
        <taxon>Bacilli</taxon>
        <taxon>Lactobacillales</taxon>
        <taxon>Lactobacillaceae</taxon>
        <taxon>Companilactobacillus</taxon>
    </lineage>
</organism>
<evidence type="ECO:0000259" key="2">
    <source>
        <dbReference type="Pfam" id="PF13309"/>
    </source>
</evidence>
<evidence type="ECO:0000259" key="1">
    <source>
        <dbReference type="Pfam" id="PF08348"/>
    </source>
</evidence>
<dbReference type="PANTHER" id="PTHR35568:SF1">
    <property type="entry name" value="TRANSCRIPTIONAL REGULATOR DAUR"/>
    <property type="match status" value="1"/>
</dbReference>
<dbReference type="Pfam" id="PF08348">
    <property type="entry name" value="PAS_6"/>
    <property type="match status" value="1"/>
</dbReference>
<dbReference type="STRING" id="1423775.FD03_GL001050"/>
<dbReference type="EMBL" id="AZDZ01000002">
    <property type="protein sequence ID" value="KRK80915.1"/>
    <property type="molecule type" value="Genomic_DNA"/>
</dbReference>
<dbReference type="InterPro" id="IPR039445">
    <property type="entry name" value="DauR-like_HTH"/>
</dbReference>
<dbReference type="PANTHER" id="PTHR35568">
    <property type="entry name" value="TRANSCRIPTIONAL REGULATOR DAUR"/>
    <property type="match status" value="1"/>
</dbReference>
<comment type="caution">
    <text evidence="3">The sequence shown here is derived from an EMBL/GenBank/DDBJ whole genome shotgun (WGS) entry which is preliminary data.</text>
</comment>
<dbReference type="AlphaFoldDB" id="A0A0R1KHB6"/>
<gene>
    <name evidence="3" type="ORF">FD03_GL001050</name>
</gene>
<protein>
    <recommendedName>
        <fullName evidence="5">YheO-like domain-containing protein</fullName>
    </recommendedName>
</protein>
<reference evidence="3 4" key="1">
    <citation type="journal article" date="2015" name="Genome Announc.">
        <title>Expanding the biotechnology potential of lactobacilli through comparative genomics of 213 strains and associated genera.</title>
        <authorList>
            <person name="Sun Z."/>
            <person name="Harris H.M."/>
            <person name="McCann A."/>
            <person name="Guo C."/>
            <person name="Argimon S."/>
            <person name="Zhang W."/>
            <person name="Yang X."/>
            <person name="Jeffery I.B."/>
            <person name="Cooney J.C."/>
            <person name="Kagawa T.F."/>
            <person name="Liu W."/>
            <person name="Song Y."/>
            <person name="Salvetti E."/>
            <person name="Wrobel A."/>
            <person name="Rasinkangas P."/>
            <person name="Parkhill J."/>
            <person name="Rea M.C."/>
            <person name="O'Sullivan O."/>
            <person name="Ritari J."/>
            <person name="Douillard F.P."/>
            <person name="Paul Ross R."/>
            <person name="Yang R."/>
            <person name="Briner A.E."/>
            <person name="Felis G.E."/>
            <person name="de Vos W.M."/>
            <person name="Barrangou R."/>
            <person name="Klaenhammer T.R."/>
            <person name="Caufield P.W."/>
            <person name="Cui Y."/>
            <person name="Zhang H."/>
            <person name="O'Toole P.W."/>
        </authorList>
    </citation>
    <scope>NUCLEOTIDE SEQUENCE [LARGE SCALE GENOMIC DNA]</scope>
    <source>
        <strain evidence="3 4">DSM 19682</strain>
    </source>
</reference>
<name>A0A0R1KHB6_9LACO</name>
<proteinExistence type="predicted"/>
<accession>A0A0R1KHB6</accession>
<feature type="domain" description="YheO-like" evidence="1">
    <location>
        <begin position="5"/>
        <end position="119"/>
    </location>
</feature>
<feature type="domain" description="Transcriptional regulator DauR-like HTH" evidence="2">
    <location>
        <begin position="168"/>
        <end position="223"/>
    </location>
</feature>
<dbReference type="OrthoDB" id="9796595at2"/>
<dbReference type="eggNOG" id="COG2964">
    <property type="taxonomic scope" value="Bacteria"/>
</dbReference>
<dbReference type="InterPro" id="IPR013559">
    <property type="entry name" value="YheO"/>
</dbReference>
<sequence length="233" mass="26487">MAYDLNEYIKLTKFISAVLGDNYEIVLHWRDSKDSSYYIADIENSYISGRTINSPITGFALNLVNNKEYLKKDFVTNYKATTDESTEVQGSTFFIKNKNNSLLGLLCINFNPQEYIKAAKNILSLANLTNVANLINKNNSSRDIEPMDKNKVSQEYLHQNIADVVYSTINPEILNSDVSLTPDKKIEIVSKLKSNGIFQIKGAISYVSDLLQVSEPSIYRYLKTIEKNENKKQ</sequence>
<keyword evidence="4" id="KW-1185">Reference proteome</keyword>
<dbReference type="PATRIC" id="fig|1423775.4.peg.1078"/>
<evidence type="ECO:0000313" key="4">
    <source>
        <dbReference type="Proteomes" id="UP000051248"/>
    </source>
</evidence>